<dbReference type="Proteomes" id="UP000014680">
    <property type="component" value="Unassembled WGS sequence"/>
</dbReference>
<protein>
    <submittedName>
        <fullName evidence="2">Uncharacterized protein</fullName>
    </submittedName>
</protein>
<dbReference type="GeneID" id="14884934"/>
<name>A0A0A1U329_ENTIV</name>
<reference evidence="2 3" key="1">
    <citation type="submission" date="2012-10" db="EMBL/GenBank/DDBJ databases">
        <authorList>
            <person name="Zafar N."/>
            <person name="Inman J."/>
            <person name="Hall N."/>
            <person name="Lorenzi H."/>
            <person name="Caler E."/>
        </authorList>
    </citation>
    <scope>NUCLEOTIDE SEQUENCE [LARGE SCALE GENOMIC DNA]</scope>
    <source>
        <strain evidence="2 3">IP1</strain>
    </source>
</reference>
<keyword evidence="3" id="KW-1185">Reference proteome</keyword>
<dbReference type="AlphaFoldDB" id="A0A0A1U329"/>
<organism evidence="2 3">
    <name type="scientific">Entamoeba invadens IP1</name>
    <dbReference type="NCBI Taxonomy" id="370355"/>
    <lineage>
        <taxon>Eukaryota</taxon>
        <taxon>Amoebozoa</taxon>
        <taxon>Evosea</taxon>
        <taxon>Archamoebae</taxon>
        <taxon>Mastigamoebida</taxon>
        <taxon>Entamoebidae</taxon>
        <taxon>Entamoeba</taxon>
    </lineage>
</organism>
<proteinExistence type="predicted"/>
<evidence type="ECO:0000313" key="2">
    <source>
        <dbReference type="EMBL" id="ELP85959.1"/>
    </source>
</evidence>
<accession>A0A0A1U329</accession>
<dbReference type="VEuPathDB" id="AmoebaDB:EIN_135830"/>
<feature type="region of interest" description="Disordered" evidence="1">
    <location>
        <begin position="78"/>
        <end position="102"/>
    </location>
</feature>
<dbReference type="KEGG" id="eiv:EIN_135830"/>
<dbReference type="EMBL" id="KB207027">
    <property type="protein sequence ID" value="ELP85959.1"/>
    <property type="molecule type" value="Genomic_DNA"/>
</dbReference>
<sequence length="156" mass="18604">MEAQEAVKPQPRAKLRHFRGRNYSVRIRGMSRTQYIRMKLAYHKMMVEKYRSELLISKRRKHNSFYSLQQVELSQCIEKESEKNSEHQKTEERPNGDSETKNDFLRRMYGVDETIKRVNAVDQGPLSLRRRIFLPDFMGEDDLQSYLQSVRSVMGE</sequence>
<gene>
    <name evidence="2" type="ORF">EIN_135830</name>
</gene>
<evidence type="ECO:0000313" key="3">
    <source>
        <dbReference type="Proteomes" id="UP000014680"/>
    </source>
</evidence>
<dbReference type="RefSeq" id="XP_004185305.1">
    <property type="nucleotide sequence ID" value="XM_004185257.1"/>
</dbReference>
<evidence type="ECO:0000256" key="1">
    <source>
        <dbReference type="SAM" id="MobiDB-lite"/>
    </source>
</evidence>